<comment type="caution">
    <text evidence="5">The sequence shown here is derived from an EMBL/GenBank/DDBJ whole genome shotgun (WGS) entry which is preliminary data.</text>
</comment>
<feature type="transmembrane region" description="Helical" evidence="4">
    <location>
        <begin position="27"/>
        <end position="48"/>
    </location>
</feature>
<dbReference type="SUPFAM" id="SSF111369">
    <property type="entry name" value="HlyD-like secretion proteins"/>
    <property type="match status" value="1"/>
</dbReference>
<keyword evidence="4" id="KW-0812">Transmembrane</keyword>
<dbReference type="GO" id="GO:0030313">
    <property type="term" value="C:cell envelope"/>
    <property type="evidence" value="ECO:0007669"/>
    <property type="project" value="UniProtKB-SubCell"/>
</dbReference>
<dbReference type="EMBL" id="BAEP01000011">
    <property type="protein sequence ID" value="GAC23037.1"/>
    <property type="molecule type" value="Genomic_DNA"/>
</dbReference>
<comment type="subcellular location">
    <subcellularLocation>
        <location evidence="1">Cell envelope</location>
    </subcellularLocation>
</comment>
<protein>
    <submittedName>
        <fullName evidence="5">Membrane fusion protein</fullName>
    </submittedName>
</protein>
<evidence type="ECO:0000256" key="1">
    <source>
        <dbReference type="ARBA" id="ARBA00004196"/>
    </source>
</evidence>
<organism evidence="5 6">
    <name type="scientific">Paraglaciecola mesophila KMM 241</name>
    <dbReference type="NCBI Taxonomy" id="1128912"/>
    <lineage>
        <taxon>Bacteria</taxon>
        <taxon>Pseudomonadati</taxon>
        <taxon>Pseudomonadota</taxon>
        <taxon>Gammaproteobacteria</taxon>
        <taxon>Alteromonadales</taxon>
        <taxon>Alteromonadaceae</taxon>
        <taxon>Paraglaciecola</taxon>
    </lineage>
</organism>
<sequence>MSNAHSDFMGAMKTLQNLKVPKTHTTIIWLVVTLVIAAVLLLTFTPWVQTAYGTGSVNSPDPLYRIQPISALLNGQIEQWHVREGDNVKEGQPIVTLVDVDSDRLEKLRSQQVAANQRYVSNKLSVQNALSNLSRQRKLLQEGLVSQKEVEAVEIALEKLKAEASKTEEDLDTLKMTLARQETRTKYAPMDGTIVRLQSGGSATYVTAGSILGWFVPANVERQISIKINGLDAALATKGKKVRIQFEGWPTFQFSGWPGLSVGTFEGVVSFVEPVADQFGMFTVWIAPVNTTVAWPEHESARLGSRVRAWILLEEVRLGYELWRQLNNFPPVRSQETSESST</sequence>
<evidence type="ECO:0000256" key="3">
    <source>
        <dbReference type="SAM" id="Coils"/>
    </source>
</evidence>
<dbReference type="InterPro" id="IPR050465">
    <property type="entry name" value="UPF0194_transport"/>
</dbReference>
<dbReference type="PANTHER" id="PTHR32347:SF23">
    <property type="entry name" value="BLL5650 PROTEIN"/>
    <property type="match status" value="1"/>
</dbReference>
<keyword evidence="4" id="KW-1133">Transmembrane helix</keyword>
<dbReference type="Gene3D" id="2.40.50.100">
    <property type="match status" value="1"/>
</dbReference>
<evidence type="ECO:0000313" key="6">
    <source>
        <dbReference type="Proteomes" id="UP000006263"/>
    </source>
</evidence>
<dbReference type="Gene3D" id="1.10.287.470">
    <property type="entry name" value="Helix hairpin bin"/>
    <property type="match status" value="1"/>
</dbReference>
<name>K6YXY6_9ALTE</name>
<dbReference type="eggNOG" id="COG0845">
    <property type="taxonomic scope" value="Bacteria"/>
</dbReference>
<proteinExistence type="predicted"/>
<evidence type="ECO:0000256" key="2">
    <source>
        <dbReference type="ARBA" id="ARBA00023054"/>
    </source>
</evidence>
<dbReference type="OrthoDB" id="9760528at2"/>
<dbReference type="RefSeq" id="WP_006991188.1">
    <property type="nucleotide sequence ID" value="NZ_BAEP01000011.1"/>
</dbReference>
<gene>
    <name evidence="5" type="ORF">GMES_0737</name>
</gene>
<evidence type="ECO:0000313" key="5">
    <source>
        <dbReference type="EMBL" id="GAC23037.1"/>
    </source>
</evidence>
<feature type="coiled-coil region" evidence="3">
    <location>
        <begin position="150"/>
        <end position="184"/>
    </location>
</feature>
<keyword evidence="2 3" id="KW-0175">Coiled coil</keyword>
<accession>K6YXY6</accession>
<dbReference type="PANTHER" id="PTHR32347">
    <property type="entry name" value="EFFLUX SYSTEM COMPONENT YKNX-RELATED"/>
    <property type="match status" value="1"/>
</dbReference>
<reference evidence="5 6" key="1">
    <citation type="journal article" date="2017" name="Antonie Van Leeuwenhoek">
        <title>Rhizobium rhizosphaerae sp. nov., a novel species isolated from rice rhizosphere.</title>
        <authorList>
            <person name="Zhao J.J."/>
            <person name="Zhang J."/>
            <person name="Zhang R.J."/>
            <person name="Zhang C.W."/>
            <person name="Yin H.Q."/>
            <person name="Zhang X.X."/>
        </authorList>
    </citation>
    <scope>NUCLEOTIDE SEQUENCE [LARGE SCALE GENOMIC DNA]</scope>
    <source>
        <strain evidence="5 6">KMM 241</strain>
    </source>
</reference>
<evidence type="ECO:0000256" key="4">
    <source>
        <dbReference type="SAM" id="Phobius"/>
    </source>
</evidence>
<dbReference type="Proteomes" id="UP000006263">
    <property type="component" value="Unassembled WGS sequence"/>
</dbReference>
<dbReference type="AlphaFoldDB" id="K6YXY6"/>
<keyword evidence="4" id="KW-0472">Membrane</keyword>